<evidence type="ECO:0000256" key="5">
    <source>
        <dbReference type="ARBA" id="ARBA00022448"/>
    </source>
</evidence>
<dbReference type="GO" id="GO:0046872">
    <property type="term" value="F:metal ion binding"/>
    <property type="evidence" value="ECO:0007669"/>
    <property type="project" value="UniProtKB-UniRule"/>
</dbReference>
<evidence type="ECO:0000256" key="4">
    <source>
        <dbReference type="ARBA" id="ARBA00013531"/>
    </source>
</evidence>
<dbReference type="RefSeq" id="YP_002791197.1">
    <property type="nucleotide sequence ID" value="NC_012433.1"/>
</dbReference>
<dbReference type="InterPro" id="IPR030689">
    <property type="entry name" value="Cytochrome_b"/>
</dbReference>
<dbReference type="CTD" id="4519"/>
<dbReference type="AlphaFoldDB" id="B7SN22"/>
<dbReference type="InterPro" id="IPR036150">
    <property type="entry name" value="Cyt_b/b6_C_sf"/>
</dbReference>
<dbReference type="Gene3D" id="1.20.810.10">
    <property type="entry name" value="Cytochrome Bc1 Complex, Chain C"/>
    <property type="match status" value="1"/>
</dbReference>
<feature type="transmembrane region" description="Helical" evidence="20">
    <location>
        <begin position="112"/>
        <end position="134"/>
    </location>
</feature>
<evidence type="ECO:0000256" key="15">
    <source>
        <dbReference type="ARBA" id="ARBA00023128"/>
    </source>
</evidence>
<dbReference type="CDD" id="cd00290">
    <property type="entry name" value="cytochrome_b_C"/>
    <property type="match status" value="1"/>
</dbReference>
<proteinExistence type="inferred from homology"/>
<organism evidence="23">
    <name type="scientific">Blanus cinereus</name>
    <name type="common">Mediterranean worm lizard</name>
    <name type="synonym">Amphisbaena cinerea</name>
    <dbReference type="NCBI Taxonomy" id="227091"/>
    <lineage>
        <taxon>Eukaryota</taxon>
        <taxon>Metazoa</taxon>
        <taxon>Chordata</taxon>
        <taxon>Craniata</taxon>
        <taxon>Vertebrata</taxon>
        <taxon>Euteleostomi</taxon>
        <taxon>Lepidosauria</taxon>
        <taxon>Squamata</taxon>
        <taxon>Bifurcata</taxon>
        <taxon>Unidentata</taxon>
        <taxon>Episquamata</taxon>
        <taxon>Laterata</taxon>
        <taxon>Lacertibaenia</taxon>
        <taxon>Amphisbaenia</taxon>
        <taxon>Blanidae</taxon>
        <taxon>Blanus</taxon>
    </lineage>
</organism>
<dbReference type="PANTHER" id="PTHR19271:SF16">
    <property type="entry name" value="CYTOCHROME B"/>
    <property type="match status" value="1"/>
</dbReference>
<evidence type="ECO:0000256" key="9">
    <source>
        <dbReference type="ARBA" id="ARBA00022723"/>
    </source>
</evidence>
<dbReference type="SUPFAM" id="SSF81648">
    <property type="entry name" value="a domain/subunit of cytochrome bc1 complex (Ubiquinol-cytochrome c reductase)"/>
    <property type="match status" value="1"/>
</dbReference>
<dbReference type="InterPro" id="IPR048259">
    <property type="entry name" value="Cytochrome_b_N_euk/bac"/>
</dbReference>
<keyword evidence="10" id="KW-0999">Mitochondrion inner membrane</keyword>
<dbReference type="Pfam" id="PF00033">
    <property type="entry name" value="Cytochrome_B"/>
    <property type="match status" value="1"/>
</dbReference>
<dbReference type="InterPro" id="IPR005797">
    <property type="entry name" value="Cyt_b/b6_N"/>
</dbReference>
<comment type="subunit">
    <text evidence="3">The cytochrome bc1 complex contains 3 respiratory subunits (MT-CYB, CYC1 and UQCRFS1), 2 core proteins (UQCRC1 and UQCRC2) and probably 6 low-molecular weight proteins.</text>
</comment>
<evidence type="ECO:0000256" key="16">
    <source>
        <dbReference type="ARBA" id="ARBA00023136"/>
    </source>
</evidence>
<dbReference type="FunFam" id="1.20.810.10:FF:000002">
    <property type="entry name" value="Cytochrome b"/>
    <property type="match status" value="1"/>
</dbReference>
<reference evidence="23" key="1">
    <citation type="journal article" date="2008" name="Gene">
        <title>Effect of taxon sampling on recovering the phylogeny of squamate reptiles based on complete mitochondrial genome and nuclear gene sequence data.</title>
        <authorList>
            <person name="Albert E.M."/>
            <person name="San Mauro D."/>
            <person name="Garcia-Paris M."/>
            <person name="Ruber L."/>
            <person name="Zardoya R."/>
        </authorList>
    </citation>
    <scope>NUCLEOTIDE SEQUENCE</scope>
</reference>
<feature type="transmembrane region" description="Helical" evidence="20">
    <location>
        <begin position="179"/>
        <end position="200"/>
    </location>
</feature>
<dbReference type="GO" id="GO:0008121">
    <property type="term" value="F:quinol-cytochrome-c reductase activity"/>
    <property type="evidence" value="ECO:0007669"/>
    <property type="project" value="InterPro"/>
</dbReference>
<keyword evidence="7 20" id="KW-0679">Respiratory chain</keyword>
<feature type="transmembrane region" description="Helical" evidence="20">
    <location>
        <begin position="78"/>
        <end position="100"/>
    </location>
</feature>
<feature type="transmembrane region" description="Helical" evidence="20">
    <location>
        <begin position="347"/>
        <end position="370"/>
    </location>
</feature>
<sequence>MTQIIRKHHPVIKIINSTFIDLPAPSNISAWWNFGSLLGLMLLMQIITGLFLAMHYTADVTTAFSSIAHISSDVQYGWLIRNLHANGASMFFICLYLRIGRGLYYGSYMSKVTWNVGVTLLLLTMATAFVGYVLPWGQMSFWGATVITNLLSAIPYIGTTLVEWIWGGFSIDNATLTRFFTFHFILPFAILAMTMVHLLFLHETGSNNPTGLTSNTDKIPFHPYYTMKDLFGVIIILLFLLMLALFSPNLLGDPENFTPANPLVTPPHIKPEWYFLFAYAILRSIPNKLGGVLALLMSIMILFIVPLLHTATHRALTFRPATQVIFWLIISNTLILTWIGGQPVEPPFIIIGQLASTMYFLLFLIAMPLASILENKLLHYQHTH</sequence>
<dbReference type="EMBL" id="EU443257">
    <property type="protein sequence ID" value="ABZ79352.1"/>
    <property type="molecule type" value="Genomic_DNA"/>
</dbReference>
<comment type="similarity">
    <text evidence="17 20">Belongs to the cytochrome b family.</text>
</comment>
<evidence type="ECO:0000256" key="18">
    <source>
        <dbReference type="PIRSR" id="PIRSR038885-1"/>
    </source>
</evidence>
<evidence type="ECO:0000256" key="17">
    <source>
        <dbReference type="ARBA" id="ARBA00061233"/>
    </source>
</evidence>
<evidence type="ECO:0000256" key="11">
    <source>
        <dbReference type="ARBA" id="ARBA00022982"/>
    </source>
</evidence>
<evidence type="ECO:0000256" key="1">
    <source>
        <dbReference type="ARBA" id="ARBA00002566"/>
    </source>
</evidence>
<dbReference type="PROSITE" id="PS51003">
    <property type="entry name" value="CYTB_CTER"/>
    <property type="match status" value="1"/>
</dbReference>
<dbReference type="PROSITE" id="PS51002">
    <property type="entry name" value="CYTB_NTER"/>
    <property type="match status" value="1"/>
</dbReference>
<feature type="transmembrane region" description="Helical" evidence="20">
    <location>
        <begin position="292"/>
        <end position="312"/>
    </location>
</feature>
<evidence type="ECO:0000256" key="13">
    <source>
        <dbReference type="ARBA" id="ARBA00023004"/>
    </source>
</evidence>
<feature type="binding site" description="axial binding residue" evidence="19">
    <location>
        <position position="197"/>
    </location>
    <ligand>
        <name>heme b</name>
        <dbReference type="ChEBI" id="CHEBI:60344"/>
        <label>b566</label>
    </ligand>
    <ligandPart>
        <name>Fe</name>
        <dbReference type="ChEBI" id="CHEBI:18248"/>
    </ligandPart>
</feature>
<dbReference type="CDD" id="cd00284">
    <property type="entry name" value="Cytochrome_b_N"/>
    <property type="match status" value="1"/>
</dbReference>
<evidence type="ECO:0000256" key="8">
    <source>
        <dbReference type="ARBA" id="ARBA00022692"/>
    </source>
</evidence>
<feature type="binding site" evidence="18">
    <location>
        <position position="202"/>
    </location>
    <ligand>
        <name>a ubiquinone</name>
        <dbReference type="ChEBI" id="CHEBI:16389"/>
    </ligand>
</feature>
<dbReference type="PANTHER" id="PTHR19271">
    <property type="entry name" value="CYTOCHROME B"/>
    <property type="match status" value="1"/>
</dbReference>
<evidence type="ECO:0000313" key="23">
    <source>
        <dbReference type="EMBL" id="ABZ79352.1"/>
    </source>
</evidence>
<keyword evidence="15 20" id="KW-0496">Mitochondrion</keyword>
<comment type="subcellular location">
    <subcellularLocation>
        <location evidence="2">Mitochondrion inner membrane</location>
        <topology evidence="2">Multi-pass membrane protein</topology>
    </subcellularLocation>
</comment>
<evidence type="ECO:0000256" key="14">
    <source>
        <dbReference type="ARBA" id="ARBA00023075"/>
    </source>
</evidence>
<evidence type="ECO:0000256" key="20">
    <source>
        <dbReference type="RuleBase" id="RU362117"/>
    </source>
</evidence>
<keyword evidence="13 19" id="KW-0408">Iron</keyword>
<feature type="transmembrane region" description="Helical" evidence="20">
    <location>
        <begin position="230"/>
        <end position="251"/>
    </location>
</feature>
<feature type="domain" description="Cytochrome b/b6 C-terminal region profile" evidence="22">
    <location>
        <begin position="211"/>
        <end position="381"/>
    </location>
</feature>
<geneLocation type="mitochondrion" evidence="23"/>
<feature type="binding site" description="axial binding residue" evidence="19">
    <location>
        <position position="84"/>
    </location>
    <ligand>
        <name>heme b</name>
        <dbReference type="ChEBI" id="CHEBI:60344"/>
        <label>b562</label>
    </ligand>
    <ligandPart>
        <name>Fe</name>
        <dbReference type="ChEBI" id="CHEBI:18248"/>
    </ligandPart>
</feature>
<evidence type="ECO:0000256" key="12">
    <source>
        <dbReference type="ARBA" id="ARBA00022989"/>
    </source>
</evidence>
<gene>
    <name evidence="23" type="primary">CYTB</name>
</gene>
<dbReference type="InterPro" id="IPR005798">
    <property type="entry name" value="Cyt_b/b6_C"/>
</dbReference>
<keyword evidence="6 19" id="KW-0349">Heme</keyword>
<dbReference type="GO" id="GO:0045275">
    <property type="term" value="C:respiratory chain complex III"/>
    <property type="evidence" value="ECO:0007669"/>
    <property type="project" value="InterPro"/>
</dbReference>
<keyword evidence="11 20" id="KW-0249">Electron transport</keyword>
<dbReference type="GO" id="GO:0006122">
    <property type="term" value="P:mitochondrial electron transport, ubiquinol to cytochrome c"/>
    <property type="evidence" value="ECO:0007669"/>
    <property type="project" value="TreeGrafter"/>
</dbReference>
<keyword evidence="9 19" id="KW-0479">Metal-binding</keyword>
<comment type="cofactor">
    <cofactor evidence="19">
        <name>heme</name>
        <dbReference type="ChEBI" id="CHEBI:30413"/>
    </cofactor>
    <text evidence="19">Binds 2 heme groups non-covalently.</text>
</comment>
<evidence type="ECO:0000259" key="22">
    <source>
        <dbReference type="PROSITE" id="PS51003"/>
    </source>
</evidence>
<evidence type="ECO:0000256" key="19">
    <source>
        <dbReference type="PIRSR" id="PIRSR038885-2"/>
    </source>
</evidence>
<keyword evidence="5 20" id="KW-0813">Transport</keyword>
<comment type="function">
    <text evidence="1 20">Component of the ubiquinol-cytochrome c reductase complex (complex III or cytochrome b-c1 complex) that is part of the mitochondrial respiratory chain. The b-c1 complex mediates electron transfer from ubiquinol to cytochrome c. Contributes to the generation of a proton gradient across the mitochondrial membrane that is then used for ATP synthesis.</text>
</comment>
<feature type="domain" description="Cytochrome b/b6 N-terminal region profile" evidence="21">
    <location>
        <begin position="1"/>
        <end position="210"/>
    </location>
</feature>
<evidence type="ECO:0000256" key="10">
    <source>
        <dbReference type="ARBA" id="ARBA00022792"/>
    </source>
</evidence>
<feature type="transmembrane region" description="Helical" evidence="20">
    <location>
        <begin position="324"/>
        <end position="341"/>
    </location>
</feature>
<dbReference type="SUPFAM" id="SSF81342">
    <property type="entry name" value="Transmembrane di-heme cytochromes"/>
    <property type="match status" value="1"/>
</dbReference>
<evidence type="ECO:0000256" key="2">
    <source>
        <dbReference type="ARBA" id="ARBA00004448"/>
    </source>
</evidence>
<dbReference type="PIRSF" id="PIRSF038885">
    <property type="entry name" value="COB"/>
    <property type="match status" value="1"/>
</dbReference>
<dbReference type="InterPro" id="IPR016174">
    <property type="entry name" value="Di-haem_cyt_TM"/>
</dbReference>
<protein>
    <recommendedName>
        <fullName evidence="4 20">Cytochrome b</fullName>
    </recommendedName>
</protein>
<dbReference type="GeneID" id="7670195"/>
<feature type="transmembrane region" description="Helical" evidence="20">
    <location>
        <begin position="37"/>
        <end position="58"/>
    </location>
</feature>
<accession>B7SN22</accession>
<keyword evidence="12 20" id="KW-1133">Transmembrane helix</keyword>
<evidence type="ECO:0000259" key="21">
    <source>
        <dbReference type="PROSITE" id="PS51002"/>
    </source>
</evidence>
<dbReference type="InterPro" id="IPR048260">
    <property type="entry name" value="Cytochrome_b_C_euk/bac"/>
</dbReference>
<dbReference type="GO" id="GO:0016491">
    <property type="term" value="F:oxidoreductase activity"/>
    <property type="evidence" value="ECO:0007669"/>
    <property type="project" value="UniProtKB-UniRule"/>
</dbReference>
<comment type="cofactor">
    <cofactor evidence="20">
        <name>heme b</name>
        <dbReference type="ChEBI" id="CHEBI:60344"/>
    </cofactor>
    <text evidence="20">Binds 2 heme groups non-covalently.</text>
</comment>
<evidence type="ECO:0000256" key="7">
    <source>
        <dbReference type="ARBA" id="ARBA00022660"/>
    </source>
</evidence>
<dbReference type="InterPro" id="IPR027387">
    <property type="entry name" value="Cytb/b6-like_sf"/>
</dbReference>
<feature type="binding site" description="axial binding residue" evidence="19">
    <location>
        <position position="183"/>
    </location>
    <ligand>
        <name>heme b</name>
        <dbReference type="ChEBI" id="CHEBI:60344"/>
        <label>b562</label>
    </ligand>
    <ligandPart>
        <name>Fe</name>
        <dbReference type="ChEBI" id="CHEBI:18248"/>
    </ligandPart>
</feature>
<name>B7SN22_BLACI</name>
<evidence type="ECO:0000256" key="6">
    <source>
        <dbReference type="ARBA" id="ARBA00022617"/>
    </source>
</evidence>
<keyword evidence="8 20" id="KW-0812">Transmembrane</keyword>
<keyword evidence="16 20" id="KW-0472">Membrane</keyword>
<dbReference type="Pfam" id="PF00032">
    <property type="entry name" value="Cytochrom_B_C"/>
    <property type="match status" value="1"/>
</dbReference>
<evidence type="ECO:0000256" key="3">
    <source>
        <dbReference type="ARBA" id="ARBA00011660"/>
    </source>
</evidence>
<dbReference type="GO" id="GO:0005743">
    <property type="term" value="C:mitochondrial inner membrane"/>
    <property type="evidence" value="ECO:0007669"/>
    <property type="project" value="UniProtKB-SubCell"/>
</dbReference>
<feature type="transmembrane region" description="Helical" evidence="20">
    <location>
        <begin position="140"/>
        <end position="167"/>
    </location>
</feature>
<keyword evidence="14" id="KW-0830">Ubiquinone</keyword>